<feature type="non-terminal residue" evidence="2">
    <location>
        <position position="1"/>
    </location>
</feature>
<dbReference type="PANTHER" id="PTHR10887:SF495">
    <property type="entry name" value="HELICASE SENATAXIN ISOFORM X1-RELATED"/>
    <property type="match status" value="1"/>
</dbReference>
<evidence type="ECO:0000259" key="1">
    <source>
        <dbReference type="Pfam" id="PF13087"/>
    </source>
</evidence>
<sequence>RMPTPIGEFISQHIYEGRLQSEHPIEANTCLAFVQADGEEAKAGTSRIVSDHFSLRSLYIYLPFLKNMKEVQTVIHLVRHYYRDSEFVVITPYIAQRGLPWKGRVFNVDSFQANIVSISTVKTASSGFLKNSSRVNVMLTRCKMGMIIVSNSSF</sequence>
<feature type="domain" description="DNA2/NAM7 helicase-like C-terminal" evidence="1">
    <location>
        <begin position="1"/>
        <end position="152"/>
    </location>
</feature>
<dbReference type="InterPro" id="IPR041679">
    <property type="entry name" value="DNA2/NAM7-like_C"/>
</dbReference>
<dbReference type="HOGENOM" id="CLU_106784_0_0_1"/>
<dbReference type="OrthoDB" id="6513042at2759"/>
<evidence type="ECO:0000313" key="2">
    <source>
        <dbReference type="EMBL" id="KIJ32688.1"/>
    </source>
</evidence>
<keyword evidence="3" id="KW-1185">Reference proteome</keyword>
<feature type="non-terminal residue" evidence="2">
    <location>
        <position position="154"/>
    </location>
</feature>
<protein>
    <recommendedName>
        <fullName evidence="1">DNA2/NAM7 helicase-like C-terminal domain-containing protein</fullName>
    </recommendedName>
</protein>
<gene>
    <name evidence="2" type="ORF">M422DRAFT_126185</name>
</gene>
<dbReference type="InterPro" id="IPR047187">
    <property type="entry name" value="SF1_C_Upf1"/>
</dbReference>
<evidence type="ECO:0000313" key="3">
    <source>
        <dbReference type="Proteomes" id="UP000054279"/>
    </source>
</evidence>
<dbReference type="Proteomes" id="UP000054279">
    <property type="component" value="Unassembled WGS sequence"/>
</dbReference>
<dbReference type="SUPFAM" id="SSF52540">
    <property type="entry name" value="P-loop containing nucleoside triphosphate hydrolases"/>
    <property type="match status" value="1"/>
</dbReference>
<dbReference type="EMBL" id="KN837223">
    <property type="protein sequence ID" value="KIJ32688.1"/>
    <property type="molecule type" value="Genomic_DNA"/>
</dbReference>
<dbReference type="Pfam" id="PF13087">
    <property type="entry name" value="AAA_12"/>
    <property type="match status" value="1"/>
</dbReference>
<proteinExistence type="predicted"/>
<accession>A0A0C9TR59</accession>
<name>A0A0C9TR59_SPHS4</name>
<reference evidence="2 3" key="1">
    <citation type="submission" date="2014-06" db="EMBL/GenBank/DDBJ databases">
        <title>Evolutionary Origins and Diversification of the Mycorrhizal Mutualists.</title>
        <authorList>
            <consortium name="DOE Joint Genome Institute"/>
            <consortium name="Mycorrhizal Genomics Consortium"/>
            <person name="Kohler A."/>
            <person name="Kuo A."/>
            <person name="Nagy L.G."/>
            <person name="Floudas D."/>
            <person name="Copeland A."/>
            <person name="Barry K.W."/>
            <person name="Cichocki N."/>
            <person name="Veneault-Fourrey C."/>
            <person name="LaButti K."/>
            <person name="Lindquist E.A."/>
            <person name="Lipzen A."/>
            <person name="Lundell T."/>
            <person name="Morin E."/>
            <person name="Murat C."/>
            <person name="Riley R."/>
            <person name="Ohm R."/>
            <person name="Sun H."/>
            <person name="Tunlid A."/>
            <person name="Henrissat B."/>
            <person name="Grigoriev I.V."/>
            <person name="Hibbett D.S."/>
            <person name="Martin F."/>
        </authorList>
    </citation>
    <scope>NUCLEOTIDE SEQUENCE [LARGE SCALE GENOMIC DNA]</scope>
    <source>
        <strain evidence="2 3">SS14</strain>
    </source>
</reference>
<dbReference type="InterPro" id="IPR045055">
    <property type="entry name" value="DNA2/NAM7-like"/>
</dbReference>
<dbReference type="InterPro" id="IPR027417">
    <property type="entry name" value="P-loop_NTPase"/>
</dbReference>
<organism evidence="2 3">
    <name type="scientific">Sphaerobolus stellatus (strain SS14)</name>
    <dbReference type="NCBI Taxonomy" id="990650"/>
    <lineage>
        <taxon>Eukaryota</taxon>
        <taxon>Fungi</taxon>
        <taxon>Dikarya</taxon>
        <taxon>Basidiomycota</taxon>
        <taxon>Agaricomycotina</taxon>
        <taxon>Agaricomycetes</taxon>
        <taxon>Phallomycetidae</taxon>
        <taxon>Geastrales</taxon>
        <taxon>Sphaerobolaceae</taxon>
        <taxon>Sphaerobolus</taxon>
    </lineage>
</organism>
<dbReference type="AlphaFoldDB" id="A0A0C9TR59"/>
<dbReference type="PANTHER" id="PTHR10887">
    <property type="entry name" value="DNA2/NAM7 HELICASE FAMILY"/>
    <property type="match status" value="1"/>
</dbReference>
<dbReference type="CDD" id="cd18808">
    <property type="entry name" value="SF1_C_Upf1"/>
    <property type="match status" value="1"/>
</dbReference>
<dbReference type="Gene3D" id="3.40.50.300">
    <property type="entry name" value="P-loop containing nucleotide triphosphate hydrolases"/>
    <property type="match status" value="1"/>
</dbReference>